<sequence length="134" mass="15631">MTAKAQNSLVTHSETLAQQIDNLEMQVEDLSNKSRRNTLCICGLPETPYEGPLAEKMVDYFKHLITDIPEEKWVIDRAHRALRARRVDIIIRSQHYSTKEAIVHYSQDNTLQYQDAVLHIYQDLSPATMQYREE</sequence>
<evidence type="ECO:0000313" key="2">
    <source>
        <dbReference type="Proteomes" id="UP001295444"/>
    </source>
</evidence>
<dbReference type="Proteomes" id="UP001295444">
    <property type="component" value="Chromosome 05"/>
</dbReference>
<dbReference type="Gene3D" id="3.30.70.1820">
    <property type="entry name" value="L1 transposable element, RRM domain"/>
    <property type="match status" value="1"/>
</dbReference>
<name>A0AAD1WAI4_PELCU</name>
<dbReference type="AlphaFoldDB" id="A0AAD1WAI4"/>
<keyword evidence="2" id="KW-1185">Reference proteome</keyword>
<dbReference type="InterPro" id="IPR004244">
    <property type="entry name" value="Transposase_22"/>
</dbReference>
<protein>
    <submittedName>
        <fullName evidence="1">Uncharacterized protein</fullName>
    </submittedName>
</protein>
<reference evidence="1" key="1">
    <citation type="submission" date="2022-03" db="EMBL/GenBank/DDBJ databases">
        <authorList>
            <person name="Alioto T."/>
            <person name="Alioto T."/>
            <person name="Gomez Garrido J."/>
        </authorList>
    </citation>
    <scope>NUCLEOTIDE SEQUENCE</scope>
</reference>
<dbReference type="PANTHER" id="PTHR11505">
    <property type="entry name" value="L1 TRANSPOSABLE ELEMENT-RELATED"/>
    <property type="match status" value="1"/>
</dbReference>
<gene>
    <name evidence="1" type="ORF">PECUL_23A000268</name>
</gene>
<organism evidence="1 2">
    <name type="scientific">Pelobates cultripes</name>
    <name type="common">Western spadefoot toad</name>
    <dbReference type="NCBI Taxonomy" id="61616"/>
    <lineage>
        <taxon>Eukaryota</taxon>
        <taxon>Metazoa</taxon>
        <taxon>Chordata</taxon>
        <taxon>Craniata</taxon>
        <taxon>Vertebrata</taxon>
        <taxon>Euteleostomi</taxon>
        <taxon>Amphibia</taxon>
        <taxon>Batrachia</taxon>
        <taxon>Anura</taxon>
        <taxon>Pelobatoidea</taxon>
        <taxon>Pelobatidae</taxon>
        <taxon>Pelobates</taxon>
    </lineage>
</organism>
<accession>A0AAD1WAI4</accession>
<proteinExistence type="predicted"/>
<dbReference type="EMBL" id="OW240916">
    <property type="protein sequence ID" value="CAH2295239.1"/>
    <property type="molecule type" value="Genomic_DNA"/>
</dbReference>
<evidence type="ECO:0000313" key="1">
    <source>
        <dbReference type="EMBL" id="CAH2295239.1"/>
    </source>
</evidence>